<keyword evidence="2 7" id="KW-1003">Cell membrane</keyword>
<evidence type="ECO:0000256" key="1">
    <source>
        <dbReference type="ARBA" id="ARBA00007150"/>
    </source>
</evidence>
<sequence length="285" mass="31983">MNLAPDIIFPNLGIEINSIDPVAFSLFGLDVYWYGLIIGFGILAGLFVAVQLGKRNGIDEALYPDFLIYALIVSVVSARLFYVMFSWDEYKDNLVKIFAFREGGLAIYGGIIGAVITLIIFSKRKKVDFWNFADTAAPGLILGQIIGRWGNFVNMEAFGGYTENHLAMMLKTTKAKYIPAQLLDKIKTVNGVEYIQVQPTFLYESLWNLGVLVLLLIYFKRRKFNGEIFALYLLGYGLGRVWIEGLRTDQLIIGGSGIPVSQLLAGVLIVVSLVFIIIMRRKRTR</sequence>
<comment type="function">
    <text evidence="7">Catalyzes the transfer of the diacylglyceryl group from phosphatidylglycerol to the sulfhydryl group of the N-terminal cysteine of a prolipoprotein, the first step in the formation of mature lipoproteins.</text>
</comment>
<gene>
    <name evidence="7" type="primary">lgt</name>
    <name evidence="8" type="ORF">HYG85_21775</name>
</gene>
<dbReference type="PANTHER" id="PTHR30589">
    <property type="entry name" value="PROLIPOPROTEIN DIACYLGLYCERYL TRANSFERASE"/>
    <property type="match status" value="1"/>
</dbReference>
<feature type="transmembrane region" description="Helical" evidence="7">
    <location>
        <begin position="105"/>
        <end position="122"/>
    </location>
</feature>
<evidence type="ECO:0000256" key="4">
    <source>
        <dbReference type="ARBA" id="ARBA00022692"/>
    </source>
</evidence>
<dbReference type="RefSeq" id="WP_113675250.1">
    <property type="nucleotide sequence ID" value="NZ_CP058561.1"/>
</dbReference>
<evidence type="ECO:0000313" key="9">
    <source>
        <dbReference type="Proteomes" id="UP000677305"/>
    </source>
</evidence>
<accession>A0A8J8MEM9</accession>
<feature type="transmembrane region" description="Helical" evidence="7">
    <location>
        <begin position="31"/>
        <end position="50"/>
    </location>
</feature>
<keyword evidence="5 7" id="KW-1133">Transmembrane helix</keyword>
<proteinExistence type="inferred from homology"/>
<evidence type="ECO:0000256" key="3">
    <source>
        <dbReference type="ARBA" id="ARBA00022679"/>
    </source>
</evidence>
<comment type="pathway">
    <text evidence="7">Protein modification; lipoprotein biosynthesis (diacylglyceryl transfer).</text>
</comment>
<feature type="transmembrane region" description="Helical" evidence="7">
    <location>
        <begin position="201"/>
        <end position="219"/>
    </location>
</feature>
<dbReference type="AlphaFoldDB" id="A0A8J8MEM9"/>
<evidence type="ECO:0000256" key="2">
    <source>
        <dbReference type="ARBA" id="ARBA00022475"/>
    </source>
</evidence>
<dbReference type="GO" id="GO:0005886">
    <property type="term" value="C:plasma membrane"/>
    <property type="evidence" value="ECO:0007669"/>
    <property type="project" value="UniProtKB-SubCell"/>
</dbReference>
<keyword evidence="3 7" id="KW-0808">Transferase</keyword>
<organism evidence="8 9">
    <name type="scientific">Vallitalea guaymasensis</name>
    <dbReference type="NCBI Taxonomy" id="1185412"/>
    <lineage>
        <taxon>Bacteria</taxon>
        <taxon>Bacillati</taxon>
        <taxon>Bacillota</taxon>
        <taxon>Clostridia</taxon>
        <taxon>Lachnospirales</taxon>
        <taxon>Vallitaleaceae</taxon>
        <taxon>Vallitalea</taxon>
    </lineage>
</organism>
<dbReference type="KEGG" id="vgu:HYG85_21775"/>
<reference evidence="8 9" key="1">
    <citation type="submission" date="2020-07" db="EMBL/GenBank/DDBJ databases">
        <title>Vallitalea guaymasensis genome.</title>
        <authorList>
            <person name="Postec A."/>
        </authorList>
    </citation>
    <scope>NUCLEOTIDE SEQUENCE [LARGE SCALE GENOMIC DNA]</scope>
    <source>
        <strain evidence="8 9">Ra1766G1</strain>
    </source>
</reference>
<dbReference type="GO" id="GO:0008961">
    <property type="term" value="F:phosphatidylglycerol-prolipoprotein diacylglyceryl transferase activity"/>
    <property type="evidence" value="ECO:0007669"/>
    <property type="project" value="UniProtKB-UniRule"/>
</dbReference>
<dbReference type="InterPro" id="IPR001640">
    <property type="entry name" value="Lgt"/>
</dbReference>
<feature type="transmembrane region" description="Helical" evidence="7">
    <location>
        <begin position="129"/>
        <end position="147"/>
    </location>
</feature>
<dbReference type="Pfam" id="PF01790">
    <property type="entry name" value="LGT"/>
    <property type="match status" value="1"/>
</dbReference>
<dbReference type="Proteomes" id="UP000677305">
    <property type="component" value="Chromosome"/>
</dbReference>
<feature type="transmembrane region" description="Helical" evidence="7">
    <location>
        <begin position="226"/>
        <end position="243"/>
    </location>
</feature>
<dbReference type="EMBL" id="CP058561">
    <property type="protein sequence ID" value="QUH31408.1"/>
    <property type="molecule type" value="Genomic_DNA"/>
</dbReference>
<comment type="catalytic activity">
    <reaction evidence="7">
        <text>L-cysteinyl-[prolipoprotein] + a 1,2-diacyl-sn-glycero-3-phospho-(1'-sn-glycerol) = an S-1,2-diacyl-sn-glyceryl-L-cysteinyl-[prolipoprotein] + sn-glycerol 1-phosphate + H(+)</text>
        <dbReference type="Rhea" id="RHEA:56712"/>
        <dbReference type="Rhea" id="RHEA-COMP:14679"/>
        <dbReference type="Rhea" id="RHEA-COMP:14680"/>
        <dbReference type="ChEBI" id="CHEBI:15378"/>
        <dbReference type="ChEBI" id="CHEBI:29950"/>
        <dbReference type="ChEBI" id="CHEBI:57685"/>
        <dbReference type="ChEBI" id="CHEBI:64716"/>
        <dbReference type="ChEBI" id="CHEBI:140658"/>
        <dbReference type="EC" id="2.5.1.145"/>
    </reaction>
</comment>
<dbReference type="GO" id="GO:0042158">
    <property type="term" value="P:lipoprotein biosynthetic process"/>
    <property type="evidence" value="ECO:0007669"/>
    <property type="project" value="UniProtKB-UniRule"/>
</dbReference>
<dbReference type="OrthoDB" id="871140at2"/>
<comment type="similarity">
    <text evidence="1 7">Belongs to the Lgt family.</text>
</comment>
<evidence type="ECO:0000256" key="6">
    <source>
        <dbReference type="ARBA" id="ARBA00023136"/>
    </source>
</evidence>
<keyword evidence="9" id="KW-1185">Reference proteome</keyword>
<dbReference type="PROSITE" id="PS01311">
    <property type="entry name" value="LGT"/>
    <property type="match status" value="1"/>
</dbReference>
<keyword evidence="4 7" id="KW-0812">Transmembrane</keyword>
<dbReference type="NCBIfam" id="TIGR00544">
    <property type="entry name" value="lgt"/>
    <property type="match status" value="1"/>
</dbReference>
<name>A0A8J8MEM9_9FIRM</name>
<dbReference type="PANTHER" id="PTHR30589:SF0">
    <property type="entry name" value="PHOSPHATIDYLGLYCEROL--PROLIPOPROTEIN DIACYLGLYCERYL TRANSFERASE"/>
    <property type="match status" value="1"/>
</dbReference>
<keyword evidence="8" id="KW-0328">Glycosyltransferase</keyword>
<feature type="transmembrane region" description="Helical" evidence="7">
    <location>
        <begin position="62"/>
        <end position="85"/>
    </location>
</feature>
<evidence type="ECO:0000256" key="5">
    <source>
        <dbReference type="ARBA" id="ARBA00022989"/>
    </source>
</evidence>
<feature type="binding site" evidence="7">
    <location>
        <position position="148"/>
    </location>
    <ligand>
        <name>a 1,2-diacyl-sn-glycero-3-phospho-(1'-sn-glycerol)</name>
        <dbReference type="ChEBI" id="CHEBI:64716"/>
    </ligand>
</feature>
<evidence type="ECO:0000313" key="8">
    <source>
        <dbReference type="EMBL" id="QUH31408.1"/>
    </source>
</evidence>
<comment type="subcellular location">
    <subcellularLocation>
        <location evidence="7">Cell membrane</location>
        <topology evidence="7">Multi-pass membrane protein</topology>
    </subcellularLocation>
</comment>
<protein>
    <recommendedName>
        <fullName evidence="7">Phosphatidylglycerol--prolipoprotein diacylglyceryl transferase</fullName>
        <ecNumber evidence="7">2.5.1.145</ecNumber>
    </recommendedName>
</protein>
<keyword evidence="6 7" id="KW-0472">Membrane</keyword>
<dbReference type="UniPathway" id="UPA00664"/>
<feature type="transmembrane region" description="Helical" evidence="7">
    <location>
        <begin position="263"/>
        <end position="279"/>
    </location>
</feature>
<dbReference type="EC" id="2.5.1.145" evidence="7"/>
<evidence type="ECO:0000256" key="7">
    <source>
        <dbReference type="HAMAP-Rule" id="MF_01147"/>
    </source>
</evidence>
<dbReference type="HAMAP" id="MF_01147">
    <property type="entry name" value="Lgt"/>
    <property type="match status" value="1"/>
</dbReference>